<accession>A0A7J7NJI7</accession>
<dbReference type="InterPro" id="IPR007402">
    <property type="entry name" value="DUF455"/>
</dbReference>
<proteinExistence type="predicted"/>
<dbReference type="PANTHER" id="PTHR42782:SF4">
    <property type="entry name" value="DUF455 DOMAIN-CONTAINING PROTEIN"/>
    <property type="match status" value="1"/>
</dbReference>
<evidence type="ECO:0000313" key="1">
    <source>
        <dbReference type="EMBL" id="KAF6167421.1"/>
    </source>
</evidence>
<evidence type="ECO:0000313" key="2">
    <source>
        <dbReference type="Proteomes" id="UP000541444"/>
    </source>
</evidence>
<name>A0A7J7NJI7_9MAGN</name>
<protein>
    <submittedName>
        <fullName evidence="1">Uncharacterized protein</fullName>
    </submittedName>
</protein>
<dbReference type="PANTHER" id="PTHR42782">
    <property type="entry name" value="SI:CH73-314G15.3"/>
    <property type="match status" value="1"/>
</dbReference>
<dbReference type="OrthoDB" id="426882at2759"/>
<dbReference type="AlphaFoldDB" id="A0A7J7NJI7"/>
<dbReference type="Proteomes" id="UP000541444">
    <property type="component" value="Unassembled WGS sequence"/>
</dbReference>
<keyword evidence="2" id="KW-1185">Reference proteome</keyword>
<sequence>MRQEFEEKLEVEDSKRRRLEEKIGAFESCESRHGINMHHAFQSNASFSQEARGLDTGPRLVQKLIGFGDRRTSKIVAQIAYEEVAYMVVGIFWFYAVCQKLGRVPYDTFKDLLKEYNDELKGTFNYSARDIAGIPRDWYDPSFRDEPDKTEQLSKVYERLAYGISTEKDNSSLNDVLQKTEAIANAMWNEEQSEGSEESEEEVYMEVDKFGEDLSKYPGKSLPSLLLTINILFSKLEVSVGELNTIHQSESSGCADGNNLCYLQFEKLPVINQEGSQWIDCEISDVINMIYQNLHKLDSYLSLLVAQYQKPRIMTLY</sequence>
<organism evidence="1 2">
    <name type="scientific">Kingdonia uniflora</name>
    <dbReference type="NCBI Taxonomy" id="39325"/>
    <lineage>
        <taxon>Eukaryota</taxon>
        <taxon>Viridiplantae</taxon>
        <taxon>Streptophyta</taxon>
        <taxon>Embryophyta</taxon>
        <taxon>Tracheophyta</taxon>
        <taxon>Spermatophyta</taxon>
        <taxon>Magnoliopsida</taxon>
        <taxon>Ranunculales</taxon>
        <taxon>Circaeasteraceae</taxon>
        <taxon>Kingdonia</taxon>
    </lineage>
</organism>
<dbReference type="Pfam" id="PF04305">
    <property type="entry name" value="DUF455"/>
    <property type="match status" value="1"/>
</dbReference>
<dbReference type="EMBL" id="JACGCM010000736">
    <property type="protein sequence ID" value="KAF6167421.1"/>
    <property type="molecule type" value="Genomic_DNA"/>
</dbReference>
<comment type="caution">
    <text evidence="1">The sequence shown here is derived from an EMBL/GenBank/DDBJ whole genome shotgun (WGS) entry which is preliminary data.</text>
</comment>
<gene>
    <name evidence="1" type="ORF">GIB67_017137</name>
</gene>
<reference evidence="1 2" key="1">
    <citation type="journal article" date="2020" name="IScience">
        <title>Genome Sequencing of the Endangered Kingdonia uniflora (Circaeasteraceae, Ranunculales) Reveals Potential Mechanisms of Evolutionary Specialization.</title>
        <authorList>
            <person name="Sun Y."/>
            <person name="Deng T."/>
            <person name="Zhang A."/>
            <person name="Moore M.J."/>
            <person name="Landis J.B."/>
            <person name="Lin N."/>
            <person name="Zhang H."/>
            <person name="Zhang X."/>
            <person name="Huang J."/>
            <person name="Zhang X."/>
            <person name="Sun H."/>
            <person name="Wang H."/>
        </authorList>
    </citation>
    <scope>NUCLEOTIDE SEQUENCE [LARGE SCALE GENOMIC DNA]</scope>
    <source>
        <strain evidence="1">TB1705</strain>
        <tissue evidence="1">Leaf</tissue>
    </source>
</reference>